<dbReference type="EMBL" id="DMND01000024">
    <property type="protein sequence ID" value="HAN26382.1"/>
    <property type="molecule type" value="Genomic_DNA"/>
</dbReference>
<gene>
    <name evidence="2" type="ORF">DCP75_01355</name>
</gene>
<organism evidence="2 3">
    <name type="scientific">Haliea salexigens</name>
    <dbReference type="NCBI Taxonomy" id="287487"/>
    <lineage>
        <taxon>Bacteria</taxon>
        <taxon>Pseudomonadati</taxon>
        <taxon>Pseudomonadota</taxon>
        <taxon>Gammaproteobacteria</taxon>
        <taxon>Cellvibrionales</taxon>
        <taxon>Halieaceae</taxon>
        <taxon>Haliea</taxon>
    </lineage>
</organism>
<evidence type="ECO:0000313" key="3">
    <source>
        <dbReference type="Proteomes" id="UP000259273"/>
    </source>
</evidence>
<feature type="chain" id="PRO_5017581596" evidence="1">
    <location>
        <begin position="27"/>
        <end position="117"/>
    </location>
</feature>
<name>A0A3C1KI87_9GAMM</name>
<sequence length="117" mass="12101">MQSLINKTVVSFAFGVFSTLALSTNAADAPENTLVVAQGMEAASAHVALGDLNLASAEGQQTLHDRISQAARAVCGSTDYRVAGGLRMASNNRACYESAFAEAMSQVGAGRFASTVR</sequence>
<dbReference type="InterPro" id="IPR030972">
    <property type="entry name" value="UrcA_uranyl"/>
</dbReference>
<keyword evidence="1" id="KW-0732">Signal</keyword>
<dbReference type="AlphaFoldDB" id="A0A3C1KI87"/>
<comment type="caution">
    <text evidence="2">The sequence shown here is derived from an EMBL/GenBank/DDBJ whole genome shotgun (WGS) entry which is preliminary data.</text>
</comment>
<protein>
    <submittedName>
        <fullName evidence="2">UrcA family protein</fullName>
    </submittedName>
</protein>
<feature type="signal peptide" evidence="1">
    <location>
        <begin position="1"/>
        <end position="26"/>
    </location>
</feature>
<accession>A0A3C1KI87</accession>
<reference evidence="2 3" key="1">
    <citation type="journal article" date="2018" name="Nat. Biotechnol.">
        <title>A standardized bacterial taxonomy based on genome phylogeny substantially revises the tree of life.</title>
        <authorList>
            <person name="Parks D.H."/>
            <person name="Chuvochina M."/>
            <person name="Waite D.W."/>
            <person name="Rinke C."/>
            <person name="Skarshewski A."/>
            <person name="Chaumeil P.A."/>
            <person name="Hugenholtz P."/>
        </authorList>
    </citation>
    <scope>NUCLEOTIDE SEQUENCE [LARGE SCALE GENOMIC DNA]</scope>
    <source>
        <strain evidence="2">UBA9158</strain>
    </source>
</reference>
<evidence type="ECO:0000256" key="1">
    <source>
        <dbReference type="SAM" id="SignalP"/>
    </source>
</evidence>
<dbReference type="NCBIfam" id="TIGR04433">
    <property type="entry name" value="UrcA_uranyl"/>
    <property type="match status" value="1"/>
</dbReference>
<dbReference type="Proteomes" id="UP000259273">
    <property type="component" value="Unassembled WGS sequence"/>
</dbReference>
<evidence type="ECO:0000313" key="2">
    <source>
        <dbReference type="EMBL" id="HAN26382.1"/>
    </source>
</evidence>
<proteinExistence type="predicted"/>